<reference evidence="12" key="1">
    <citation type="submission" date="2020-07" db="EMBL/GenBank/DDBJ databases">
        <authorList>
            <person name="Lin J."/>
        </authorList>
    </citation>
    <scope>NUCLEOTIDE SEQUENCE</scope>
</reference>
<keyword evidence="3" id="KW-0812">Transmembrane</keyword>
<accession>A0A6V7PHZ2</accession>
<evidence type="ECO:0000256" key="6">
    <source>
        <dbReference type="ARBA" id="ARBA00022989"/>
    </source>
</evidence>
<evidence type="ECO:0000313" key="12">
    <source>
        <dbReference type="EMBL" id="CAD1830439.1"/>
    </source>
</evidence>
<dbReference type="SUPFAM" id="SSF52047">
    <property type="entry name" value="RNI-like"/>
    <property type="match status" value="1"/>
</dbReference>
<keyword evidence="8" id="KW-0675">Receptor</keyword>
<dbReference type="InterPro" id="IPR032675">
    <property type="entry name" value="LRR_dom_sf"/>
</dbReference>
<comment type="subcellular location">
    <subcellularLocation>
        <location evidence="1">Cell membrane</location>
        <topology evidence="1">Single-pass membrane protein</topology>
    </subcellularLocation>
</comment>
<evidence type="ECO:0000256" key="3">
    <source>
        <dbReference type="ARBA" id="ARBA00022692"/>
    </source>
</evidence>
<feature type="region of interest" description="Disordered" evidence="10">
    <location>
        <begin position="179"/>
        <end position="210"/>
    </location>
</feature>
<evidence type="ECO:0000256" key="10">
    <source>
        <dbReference type="SAM" id="MobiDB-lite"/>
    </source>
</evidence>
<dbReference type="GO" id="GO:0005886">
    <property type="term" value="C:plasma membrane"/>
    <property type="evidence" value="ECO:0007669"/>
    <property type="project" value="UniProtKB-SubCell"/>
</dbReference>
<feature type="compositionally biased region" description="Pro residues" evidence="10">
    <location>
        <begin position="188"/>
        <end position="205"/>
    </location>
</feature>
<feature type="domain" description="Leucine-rich repeat-containing N-terminal plant-type" evidence="11">
    <location>
        <begin position="66"/>
        <end position="109"/>
    </location>
</feature>
<dbReference type="Pfam" id="PF00560">
    <property type="entry name" value="LRR_1"/>
    <property type="match status" value="2"/>
</dbReference>
<dbReference type="PANTHER" id="PTHR27000:SF642">
    <property type="entry name" value="INACTIVE LEUCINE-RICH REPEAT RECEPTOR KINASE XIAO-RELATED"/>
    <property type="match status" value="1"/>
</dbReference>
<organism evidence="12">
    <name type="scientific">Ananas comosus var. bracteatus</name>
    <name type="common">red pineapple</name>
    <dbReference type="NCBI Taxonomy" id="296719"/>
    <lineage>
        <taxon>Eukaryota</taxon>
        <taxon>Viridiplantae</taxon>
        <taxon>Streptophyta</taxon>
        <taxon>Embryophyta</taxon>
        <taxon>Tracheophyta</taxon>
        <taxon>Spermatophyta</taxon>
        <taxon>Magnoliopsida</taxon>
        <taxon>Liliopsida</taxon>
        <taxon>Poales</taxon>
        <taxon>Bromeliaceae</taxon>
        <taxon>Bromelioideae</taxon>
        <taxon>Ananas</taxon>
    </lineage>
</organism>
<dbReference type="Pfam" id="PF13855">
    <property type="entry name" value="LRR_8"/>
    <property type="match status" value="2"/>
</dbReference>
<keyword evidence="6" id="KW-1133">Transmembrane helix</keyword>
<dbReference type="PANTHER" id="PTHR27000">
    <property type="entry name" value="LEUCINE-RICH REPEAT RECEPTOR-LIKE PROTEIN KINASE FAMILY PROTEIN-RELATED"/>
    <property type="match status" value="1"/>
</dbReference>
<dbReference type="EMBL" id="LR862148">
    <property type="protein sequence ID" value="CAD1830439.1"/>
    <property type="molecule type" value="Genomic_DNA"/>
</dbReference>
<dbReference type="Pfam" id="PF08263">
    <property type="entry name" value="LRRNT_2"/>
    <property type="match status" value="1"/>
</dbReference>
<dbReference type="InterPro" id="IPR001611">
    <property type="entry name" value="Leu-rich_rpt"/>
</dbReference>
<evidence type="ECO:0000256" key="7">
    <source>
        <dbReference type="ARBA" id="ARBA00023136"/>
    </source>
</evidence>
<evidence type="ECO:0000256" key="5">
    <source>
        <dbReference type="ARBA" id="ARBA00022737"/>
    </source>
</evidence>
<proteinExistence type="predicted"/>
<dbReference type="SMART" id="SM00369">
    <property type="entry name" value="LRR_TYP"/>
    <property type="match status" value="7"/>
</dbReference>
<feature type="region of interest" description="Disordered" evidence="10">
    <location>
        <begin position="263"/>
        <end position="295"/>
    </location>
</feature>
<dbReference type="InterPro" id="IPR003591">
    <property type="entry name" value="Leu-rich_rpt_typical-subtyp"/>
</dbReference>
<sequence>MPAAHVGQLDNDQCSTLSVRMPLTVVAENDNRVATAGFSDIGFTLSFQRIDVALLRAARSRASCHPADRAALLAFKAAITAHPHGLLRTWDPSAAAADCCGGWYGVSCDPAGAGGRVSNLTLSGAGQDFEIVTLTGTLSPALGNLTGLRILSLAGLAKLTGPLPPSLGRLSLLTELRLSGKQPHRPDPPVLLRPPSPRIPPPERQPPLRRDPAIRFRLVLLKFLALDENQFAGAIPPSIGKLSALERLDLQSNDLTGEIPMEIGNLRTSPTSTSRRTESPAAYRNPLSSNRLSGSLPPSIGDLRSMQRWYLLGNELTGEIPESIGSLSSLDTLYFGNNQFTGKIPSGIGNLARLLTLDLSRNNLTGPIPDEIAGLQSLGLLDLSFNPINQPALPSWLGKMPGLFELHLAGIGVSGPMPEWLAAMSSLGELDLSSNKLSGELPPWIGNMTGLVTLNLSRNELRSAIPESFKNLATLMELDLSDNELYGPIRPVLAKATSDPLGGGRGRRGIGGDGVGGEVRGVRKPGTGGRIPGTMAKMASLTELRMAGDGLEGGIPEGLLDIPRLQVFDVSDNRLTGPIPPHKARLPAGGFRGNAGLCGNPLPPCKEG</sequence>
<evidence type="ECO:0000256" key="1">
    <source>
        <dbReference type="ARBA" id="ARBA00004162"/>
    </source>
</evidence>
<evidence type="ECO:0000259" key="11">
    <source>
        <dbReference type="Pfam" id="PF08263"/>
    </source>
</evidence>
<gene>
    <name evidence="12" type="ORF">CB5_LOCUS13650</name>
</gene>
<evidence type="ECO:0000256" key="2">
    <source>
        <dbReference type="ARBA" id="ARBA00022614"/>
    </source>
</evidence>
<dbReference type="PRINTS" id="PR00019">
    <property type="entry name" value="LEURICHRPT"/>
</dbReference>
<protein>
    <recommendedName>
        <fullName evidence="11">Leucine-rich repeat-containing N-terminal plant-type domain-containing protein</fullName>
    </recommendedName>
</protein>
<feature type="region of interest" description="Disordered" evidence="10">
    <location>
        <begin position="497"/>
        <end position="534"/>
    </location>
</feature>
<dbReference type="Gene3D" id="3.80.10.10">
    <property type="entry name" value="Ribonuclease Inhibitor"/>
    <property type="match status" value="4"/>
</dbReference>
<name>A0A6V7PHZ2_ANACO</name>
<keyword evidence="7" id="KW-0472">Membrane</keyword>
<evidence type="ECO:0000256" key="9">
    <source>
        <dbReference type="ARBA" id="ARBA00023180"/>
    </source>
</evidence>
<dbReference type="InterPro" id="IPR013210">
    <property type="entry name" value="LRR_N_plant-typ"/>
</dbReference>
<evidence type="ECO:0000256" key="8">
    <source>
        <dbReference type="ARBA" id="ARBA00023170"/>
    </source>
</evidence>
<dbReference type="FunFam" id="3.80.10.10:FF:000095">
    <property type="entry name" value="LRR receptor-like serine/threonine-protein kinase GSO1"/>
    <property type="match status" value="1"/>
</dbReference>
<dbReference type="AlphaFoldDB" id="A0A6V7PHZ2"/>
<keyword evidence="5" id="KW-0677">Repeat</keyword>
<keyword evidence="2" id="KW-0433">Leucine-rich repeat</keyword>
<keyword evidence="4" id="KW-0732">Signal</keyword>
<keyword evidence="9" id="KW-0325">Glycoprotein</keyword>
<feature type="compositionally biased region" description="Gly residues" evidence="10">
    <location>
        <begin position="501"/>
        <end position="519"/>
    </location>
</feature>
<evidence type="ECO:0000256" key="4">
    <source>
        <dbReference type="ARBA" id="ARBA00022729"/>
    </source>
</evidence>